<reference evidence="2" key="1">
    <citation type="submission" date="2019-11" db="UniProtKB">
        <authorList>
            <consortium name="WormBaseParasite"/>
        </authorList>
    </citation>
    <scope>IDENTIFICATION</scope>
</reference>
<accession>A0A5K3EJU7</accession>
<organism evidence="2">
    <name type="scientific">Mesocestoides corti</name>
    <name type="common">Flatworm</name>
    <dbReference type="NCBI Taxonomy" id="53468"/>
    <lineage>
        <taxon>Eukaryota</taxon>
        <taxon>Metazoa</taxon>
        <taxon>Spiralia</taxon>
        <taxon>Lophotrochozoa</taxon>
        <taxon>Platyhelminthes</taxon>
        <taxon>Cestoda</taxon>
        <taxon>Eucestoda</taxon>
        <taxon>Cyclophyllidea</taxon>
        <taxon>Mesocestoididae</taxon>
        <taxon>Mesocestoides</taxon>
    </lineage>
</organism>
<protein>
    <submittedName>
        <fullName evidence="2">Uncharacterized protein</fullName>
    </submittedName>
</protein>
<name>A0A5K3EJU7_MESCO</name>
<dbReference type="WBParaSite" id="MCU_001140-RA">
    <property type="protein sequence ID" value="MCU_001140-RA"/>
    <property type="gene ID" value="MCU_001140"/>
</dbReference>
<proteinExistence type="predicted"/>
<evidence type="ECO:0000313" key="2">
    <source>
        <dbReference type="WBParaSite" id="MCU_001140-RA"/>
    </source>
</evidence>
<sequence length="272" mass="30501">MTTPSSKLRTSFLMDRRQSVAPSTSYRWRSRSMATEDQENSRGQASLDQGILPSAMRTATAATRQLKKMTKMLSIDRTKEVLRVALEDNDRVEYVRLACEHEELVKEAKQLRGFVVELCERYEAARSLDPIRRYKRMQSMAKTIVLQLRVNDPGAAAGGEAGNGSVDSAGGGGGALIVGDVLQSSVKQKEMRLKHEKAARVLSNEQIQSDILKFHSENRELRCRIEATTDAINNLDSVYNSTKSEPFVKRYAILKEAIREMEKFADTSANHT</sequence>
<feature type="region of interest" description="Disordered" evidence="1">
    <location>
        <begin position="24"/>
        <end position="47"/>
    </location>
</feature>
<dbReference type="AlphaFoldDB" id="A0A5K3EJU7"/>
<evidence type="ECO:0000256" key="1">
    <source>
        <dbReference type="SAM" id="MobiDB-lite"/>
    </source>
</evidence>